<feature type="region of interest" description="Disordered" evidence="1">
    <location>
        <begin position="1"/>
        <end position="85"/>
    </location>
</feature>
<gene>
    <name evidence="2" type="ORF">B0H17DRAFT_1180350</name>
</gene>
<dbReference type="Proteomes" id="UP001221757">
    <property type="component" value="Unassembled WGS sequence"/>
</dbReference>
<evidence type="ECO:0000313" key="3">
    <source>
        <dbReference type="Proteomes" id="UP001221757"/>
    </source>
</evidence>
<name>A0AAD7DE66_MYCRO</name>
<evidence type="ECO:0000313" key="2">
    <source>
        <dbReference type="EMBL" id="KAJ7689152.1"/>
    </source>
</evidence>
<proteinExistence type="predicted"/>
<reference evidence="2" key="1">
    <citation type="submission" date="2023-03" db="EMBL/GenBank/DDBJ databases">
        <title>Massive genome expansion in bonnet fungi (Mycena s.s.) driven by repeated elements and novel gene families across ecological guilds.</title>
        <authorList>
            <consortium name="Lawrence Berkeley National Laboratory"/>
            <person name="Harder C.B."/>
            <person name="Miyauchi S."/>
            <person name="Viragh M."/>
            <person name="Kuo A."/>
            <person name="Thoen E."/>
            <person name="Andreopoulos B."/>
            <person name="Lu D."/>
            <person name="Skrede I."/>
            <person name="Drula E."/>
            <person name="Henrissat B."/>
            <person name="Morin E."/>
            <person name="Kohler A."/>
            <person name="Barry K."/>
            <person name="LaButti K."/>
            <person name="Morin E."/>
            <person name="Salamov A."/>
            <person name="Lipzen A."/>
            <person name="Mereny Z."/>
            <person name="Hegedus B."/>
            <person name="Baldrian P."/>
            <person name="Stursova M."/>
            <person name="Weitz H."/>
            <person name="Taylor A."/>
            <person name="Grigoriev I.V."/>
            <person name="Nagy L.G."/>
            <person name="Martin F."/>
            <person name="Kauserud H."/>
        </authorList>
    </citation>
    <scope>NUCLEOTIDE SEQUENCE</scope>
    <source>
        <strain evidence="2">CBHHK067</strain>
    </source>
</reference>
<keyword evidence="3" id="KW-1185">Reference proteome</keyword>
<organism evidence="2 3">
    <name type="scientific">Mycena rosella</name>
    <name type="common">Pink bonnet</name>
    <name type="synonym">Agaricus rosellus</name>
    <dbReference type="NCBI Taxonomy" id="1033263"/>
    <lineage>
        <taxon>Eukaryota</taxon>
        <taxon>Fungi</taxon>
        <taxon>Dikarya</taxon>
        <taxon>Basidiomycota</taxon>
        <taxon>Agaricomycotina</taxon>
        <taxon>Agaricomycetes</taxon>
        <taxon>Agaricomycetidae</taxon>
        <taxon>Agaricales</taxon>
        <taxon>Marasmiineae</taxon>
        <taxon>Mycenaceae</taxon>
        <taxon>Mycena</taxon>
    </lineage>
</organism>
<sequence length="178" mass="19187">MYWLTSDQKNHRDDPVVKVELRRQESRDNEDVSASRREQEGASRKKTAIEPGFGSPENLKHGCLRRTGGNDNRYGQGAGGTGSARRACTGNVPYGTAAGLRYERKAGAVRTARERYERQDTGSARVRVAQYGQCRHGGRSTIGTHGDGAELCAGYGVSSAQDHRVVPGPGEGKKSAAP</sequence>
<dbReference type="EMBL" id="JARKIE010000074">
    <property type="protein sequence ID" value="KAJ7689152.1"/>
    <property type="molecule type" value="Genomic_DNA"/>
</dbReference>
<feature type="compositionally biased region" description="Basic and acidic residues" evidence="1">
    <location>
        <begin position="8"/>
        <end position="43"/>
    </location>
</feature>
<comment type="caution">
    <text evidence="2">The sequence shown here is derived from an EMBL/GenBank/DDBJ whole genome shotgun (WGS) entry which is preliminary data.</text>
</comment>
<dbReference type="AlphaFoldDB" id="A0AAD7DE66"/>
<evidence type="ECO:0000256" key="1">
    <source>
        <dbReference type="SAM" id="MobiDB-lite"/>
    </source>
</evidence>
<protein>
    <submittedName>
        <fullName evidence="2">Uncharacterized protein</fullName>
    </submittedName>
</protein>
<accession>A0AAD7DE66</accession>